<reference evidence="1" key="1">
    <citation type="journal article" date="2020" name="Cell">
        <title>Large-Scale Comparative Analyses of Tick Genomes Elucidate Their Genetic Diversity and Vector Capacities.</title>
        <authorList>
            <consortium name="Tick Genome and Microbiome Consortium (TIGMIC)"/>
            <person name="Jia N."/>
            <person name="Wang J."/>
            <person name="Shi W."/>
            <person name="Du L."/>
            <person name="Sun Y."/>
            <person name="Zhan W."/>
            <person name="Jiang J.F."/>
            <person name="Wang Q."/>
            <person name="Zhang B."/>
            <person name="Ji P."/>
            <person name="Bell-Sakyi L."/>
            <person name="Cui X.M."/>
            <person name="Yuan T.T."/>
            <person name="Jiang B.G."/>
            <person name="Yang W.F."/>
            <person name="Lam T.T."/>
            <person name="Chang Q.C."/>
            <person name="Ding S.J."/>
            <person name="Wang X.J."/>
            <person name="Zhu J.G."/>
            <person name="Ruan X.D."/>
            <person name="Zhao L."/>
            <person name="Wei J.T."/>
            <person name="Ye R.Z."/>
            <person name="Que T.C."/>
            <person name="Du C.H."/>
            <person name="Zhou Y.H."/>
            <person name="Cheng J.X."/>
            <person name="Dai P.F."/>
            <person name="Guo W.B."/>
            <person name="Han X.H."/>
            <person name="Huang E.J."/>
            <person name="Li L.F."/>
            <person name="Wei W."/>
            <person name="Gao Y.C."/>
            <person name="Liu J.Z."/>
            <person name="Shao H.Z."/>
            <person name="Wang X."/>
            <person name="Wang C.C."/>
            <person name="Yang T.C."/>
            <person name="Huo Q.B."/>
            <person name="Li W."/>
            <person name="Chen H.Y."/>
            <person name="Chen S.E."/>
            <person name="Zhou L.G."/>
            <person name="Ni X.B."/>
            <person name="Tian J.H."/>
            <person name="Sheng Y."/>
            <person name="Liu T."/>
            <person name="Pan Y.S."/>
            <person name="Xia L.Y."/>
            <person name="Li J."/>
            <person name="Zhao F."/>
            <person name="Cao W.C."/>
        </authorList>
    </citation>
    <scope>NUCLEOTIDE SEQUENCE</scope>
    <source>
        <strain evidence="1">Rmic-2018</strain>
    </source>
</reference>
<accession>A0A9J6E869</accession>
<dbReference type="Proteomes" id="UP000821866">
    <property type="component" value="Chromosome 3"/>
</dbReference>
<dbReference type="VEuPathDB" id="VectorBase:LOC119165709"/>
<gene>
    <name evidence="1" type="ORF">HPB51_006833</name>
</gene>
<dbReference type="SUPFAM" id="SSF53474">
    <property type="entry name" value="alpha/beta-Hydrolases"/>
    <property type="match status" value="1"/>
</dbReference>
<reference evidence="1" key="2">
    <citation type="submission" date="2021-09" db="EMBL/GenBank/DDBJ databases">
        <authorList>
            <person name="Jia N."/>
            <person name="Wang J."/>
            <person name="Shi W."/>
            <person name="Du L."/>
            <person name="Sun Y."/>
            <person name="Zhan W."/>
            <person name="Jiang J."/>
            <person name="Wang Q."/>
            <person name="Zhang B."/>
            <person name="Ji P."/>
            <person name="Sakyi L.B."/>
            <person name="Cui X."/>
            <person name="Yuan T."/>
            <person name="Jiang B."/>
            <person name="Yang W."/>
            <person name="Lam T.T.-Y."/>
            <person name="Chang Q."/>
            <person name="Ding S."/>
            <person name="Wang X."/>
            <person name="Zhu J."/>
            <person name="Ruan X."/>
            <person name="Zhao L."/>
            <person name="Wei J."/>
            <person name="Que T."/>
            <person name="Du C."/>
            <person name="Cheng J."/>
            <person name="Dai P."/>
            <person name="Han X."/>
            <person name="Huang E."/>
            <person name="Gao Y."/>
            <person name="Liu J."/>
            <person name="Shao H."/>
            <person name="Ye R."/>
            <person name="Li L."/>
            <person name="Wei W."/>
            <person name="Wang X."/>
            <person name="Wang C."/>
            <person name="Huo Q."/>
            <person name="Li W."/>
            <person name="Guo W."/>
            <person name="Chen H."/>
            <person name="Chen S."/>
            <person name="Zhou L."/>
            <person name="Zhou L."/>
            <person name="Ni X."/>
            <person name="Tian J."/>
            <person name="Zhou Y."/>
            <person name="Sheng Y."/>
            <person name="Liu T."/>
            <person name="Pan Y."/>
            <person name="Xia L."/>
            <person name="Li J."/>
            <person name="Zhao F."/>
            <person name="Cao W."/>
        </authorList>
    </citation>
    <scope>NUCLEOTIDE SEQUENCE</scope>
    <source>
        <strain evidence="1">Rmic-2018</strain>
        <tissue evidence="1">Larvae</tissue>
    </source>
</reference>
<name>A0A9J6E869_RHIMP</name>
<evidence type="ECO:0000313" key="1">
    <source>
        <dbReference type="EMBL" id="KAH8030401.1"/>
    </source>
</evidence>
<dbReference type="EMBL" id="JABSTU010000005">
    <property type="protein sequence ID" value="KAH8030401.1"/>
    <property type="molecule type" value="Genomic_DNA"/>
</dbReference>
<protein>
    <submittedName>
        <fullName evidence="1">Uncharacterized protein</fullName>
    </submittedName>
</protein>
<proteinExistence type="predicted"/>
<dbReference type="AlphaFoldDB" id="A0A9J6E869"/>
<dbReference type="Gene3D" id="3.40.50.1820">
    <property type="entry name" value="alpha/beta hydrolase"/>
    <property type="match status" value="1"/>
</dbReference>
<evidence type="ECO:0000313" key="2">
    <source>
        <dbReference type="Proteomes" id="UP000821866"/>
    </source>
</evidence>
<organism evidence="1 2">
    <name type="scientific">Rhipicephalus microplus</name>
    <name type="common">Cattle tick</name>
    <name type="synonym">Boophilus microplus</name>
    <dbReference type="NCBI Taxonomy" id="6941"/>
    <lineage>
        <taxon>Eukaryota</taxon>
        <taxon>Metazoa</taxon>
        <taxon>Ecdysozoa</taxon>
        <taxon>Arthropoda</taxon>
        <taxon>Chelicerata</taxon>
        <taxon>Arachnida</taxon>
        <taxon>Acari</taxon>
        <taxon>Parasitiformes</taxon>
        <taxon>Ixodida</taxon>
        <taxon>Ixodoidea</taxon>
        <taxon>Ixodidae</taxon>
        <taxon>Rhipicephalinae</taxon>
        <taxon>Rhipicephalus</taxon>
        <taxon>Boophilus</taxon>
    </lineage>
</organism>
<sequence length="107" mass="12219">MYKAKDFVMYNYGAKENQRRYGQAEAPAYPVERITTPWVIFSSDGDSVADPRDVEDLVARLGPRVIQHRVVPQKTFGHFDFAIGYRANDFLHNAAIDIIKQQIDESA</sequence>
<dbReference type="PANTHER" id="PTHR11005">
    <property type="entry name" value="LYSOSOMAL ACID LIPASE-RELATED"/>
    <property type="match status" value="1"/>
</dbReference>
<keyword evidence="2" id="KW-1185">Reference proteome</keyword>
<dbReference type="InterPro" id="IPR029058">
    <property type="entry name" value="AB_hydrolase_fold"/>
</dbReference>
<comment type="caution">
    <text evidence="1">The sequence shown here is derived from an EMBL/GenBank/DDBJ whole genome shotgun (WGS) entry which is preliminary data.</text>
</comment>